<dbReference type="Pfam" id="PF18803">
    <property type="entry name" value="CxC2"/>
    <property type="match status" value="1"/>
</dbReference>
<dbReference type="AlphaFoldDB" id="A0AAD6ZSW1"/>
<sequence length="1061" mass="120019">MPRLPYKNSVDLDYDDTSANASLLVSDRGVYFSVDGLRRTEELVHNRQKKRRLAPTALNDSLADWVPVPDQDFSEDSVFIPTAVSGGDPLEPPIVLGKRKQYASTVDPMSLFRPMMGFFLDELNRFEGLGDDLENPQCALCKIPYEADVPDPTRIFRCYECGQFVQCSSCCLSSHARSPLHTIQEWNGFFWADYSLERLGLVYQLGHGGLPCLFPDDLVRTMTVIEAPIIHQVRMRYCKCAKSDDADNLEQLMRNAWYPATVTDPGTCATFRSLESYRMYNVVGNLNVRDFITALERVTDSTASSGMTWLPDRYRQFQRMARQWAVLKRLRRSGRGHDLAGVAETKLGECAVNCWACPYDGRNIPADWREVDPRYQFLYMLIVAVDANFRLKNRMRANEIDDPSLGPGWGYLVEPRRYHRHLKKYVGEKDASTCIAFAALLQKDTRLTTGLRVSGVGGVVCARHECMRPNGLGDLQKGERYSNMDWIVMAALAGFSLLLLTISYDIACQWKCHFEDRIKKLPEDMRLPEDVKVQCALPVWHAGSHNEPCQNENSLSFKVGVGKSDGEGVERLWGRMNPAAYSTKDAGIGQRADTLEGKIDDHNYLKNIGQGDALQRKLVVAIAERDKQINAFKEVNKTVSKEVRDEWKKMIVDWLADPSQTNPYTLKLKDCPTEAEVRLEVRRDEEKLSASGTAPLAGRSATAFLTAGIQIEDTQRRIVAELAGTALIAADRENKIEEWRHALLVKISKYRTLQKIYMPGAAAAMETAEAVRDPDAPAPRPEKIKLWMPSEMAATGEDDVLRGCIPGLVDMEVKLRVAQCNNSLASLRSRLHAKRWLIGFRNENVTGQVHATKARTLIGQVGERAESYAQRYRRGRAAVVQLKGEDVFPHLRELKPEHIVLDGDYGESDAAARKKLAMIGGGRGARAPRNAPGTSKRVMSWIWTAPGALEKEEERLHDSIRVEWARAHARKTRWSEEVMLLREEMRRVVRYLSWQATWWRERTALRMDWTPAVGAGARAYALKQVDWHDRLASYLRLKWNTPALTTAQEIVAVDGFTDLFE</sequence>
<protein>
    <recommendedName>
        <fullName evidence="1">CxC2-like cysteine cluster KDZ transposase-associated domain-containing protein</fullName>
    </recommendedName>
</protein>
<gene>
    <name evidence="2" type="ORF">DFH08DRAFT_705328</name>
</gene>
<dbReference type="PANTHER" id="PTHR33096">
    <property type="entry name" value="CXC2 DOMAIN-CONTAINING PROTEIN"/>
    <property type="match status" value="1"/>
</dbReference>
<organism evidence="2 3">
    <name type="scientific">Mycena albidolilacea</name>
    <dbReference type="NCBI Taxonomy" id="1033008"/>
    <lineage>
        <taxon>Eukaryota</taxon>
        <taxon>Fungi</taxon>
        <taxon>Dikarya</taxon>
        <taxon>Basidiomycota</taxon>
        <taxon>Agaricomycotina</taxon>
        <taxon>Agaricomycetes</taxon>
        <taxon>Agaricomycetidae</taxon>
        <taxon>Agaricales</taxon>
        <taxon>Marasmiineae</taxon>
        <taxon>Mycenaceae</taxon>
        <taxon>Mycena</taxon>
    </lineage>
</organism>
<feature type="domain" description="CxC2-like cysteine cluster KDZ transposase-associated" evidence="1">
    <location>
        <begin position="196"/>
        <end position="302"/>
    </location>
</feature>
<reference evidence="2" key="1">
    <citation type="submission" date="2023-03" db="EMBL/GenBank/DDBJ databases">
        <title>Massive genome expansion in bonnet fungi (Mycena s.s.) driven by repeated elements and novel gene families across ecological guilds.</title>
        <authorList>
            <consortium name="Lawrence Berkeley National Laboratory"/>
            <person name="Harder C.B."/>
            <person name="Miyauchi S."/>
            <person name="Viragh M."/>
            <person name="Kuo A."/>
            <person name="Thoen E."/>
            <person name="Andreopoulos B."/>
            <person name="Lu D."/>
            <person name="Skrede I."/>
            <person name="Drula E."/>
            <person name="Henrissat B."/>
            <person name="Morin E."/>
            <person name="Kohler A."/>
            <person name="Barry K."/>
            <person name="LaButti K."/>
            <person name="Morin E."/>
            <person name="Salamov A."/>
            <person name="Lipzen A."/>
            <person name="Mereny Z."/>
            <person name="Hegedus B."/>
            <person name="Baldrian P."/>
            <person name="Stursova M."/>
            <person name="Weitz H."/>
            <person name="Taylor A."/>
            <person name="Grigoriev I.V."/>
            <person name="Nagy L.G."/>
            <person name="Martin F."/>
            <person name="Kauserud H."/>
        </authorList>
    </citation>
    <scope>NUCLEOTIDE SEQUENCE</scope>
    <source>
        <strain evidence="2">CBHHK002</strain>
    </source>
</reference>
<dbReference type="Pfam" id="PF18758">
    <property type="entry name" value="KDZ"/>
    <property type="match status" value="1"/>
</dbReference>
<evidence type="ECO:0000313" key="2">
    <source>
        <dbReference type="EMBL" id="KAJ7337477.1"/>
    </source>
</evidence>
<comment type="caution">
    <text evidence="2">The sequence shown here is derived from an EMBL/GenBank/DDBJ whole genome shotgun (WGS) entry which is preliminary data.</text>
</comment>
<evidence type="ECO:0000259" key="1">
    <source>
        <dbReference type="Pfam" id="PF18803"/>
    </source>
</evidence>
<accession>A0AAD6ZSW1</accession>
<evidence type="ECO:0000313" key="3">
    <source>
        <dbReference type="Proteomes" id="UP001218218"/>
    </source>
</evidence>
<keyword evidence="3" id="KW-1185">Reference proteome</keyword>
<dbReference type="Proteomes" id="UP001218218">
    <property type="component" value="Unassembled WGS sequence"/>
</dbReference>
<dbReference type="InterPro" id="IPR041457">
    <property type="entry name" value="CxC2_KDZ-assoc"/>
</dbReference>
<dbReference type="PANTHER" id="PTHR33096:SF1">
    <property type="entry name" value="CXC1-LIKE CYSTEINE CLUSTER ASSOCIATED WITH KDZ TRANSPOSASES DOMAIN-CONTAINING PROTEIN"/>
    <property type="match status" value="1"/>
</dbReference>
<dbReference type="EMBL" id="JARIHO010000029">
    <property type="protein sequence ID" value="KAJ7337477.1"/>
    <property type="molecule type" value="Genomic_DNA"/>
</dbReference>
<proteinExistence type="predicted"/>
<name>A0AAD6ZSW1_9AGAR</name>
<dbReference type="InterPro" id="IPR040521">
    <property type="entry name" value="KDZ"/>
</dbReference>